<reference evidence="2" key="1">
    <citation type="submission" date="2021-01" db="EMBL/GenBank/DDBJ databases">
        <authorList>
            <consortium name="Genoscope - CEA"/>
            <person name="William W."/>
        </authorList>
    </citation>
    <scope>NUCLEOTIDE SEQUENCE</scope>
</reference>
<accession>A0A8S1LJQ8</accession>
<evidence type="ECO:0000256" key="1">
    <source>
        <dbReference type="SAM" id="Phobius"/>
    </source>
</evidence>
<keyword evidence="1" id="KW-1133">Transmembrane helix</keyword>
<dbReference type="EMBL" id="CAJJDM010000036">
    <property type="protein sequence ID" value="CAD8065483.1"/>
    <property type="molecule type" value="Genomic_DNA"/>
</dbReference>
<sequence>MQNDDLDQQNTFLVDYFIHYYFYFDNFRKLYQIQIIIIFHIIIITDGHPYHIILQDLINQRRRNTRIMYQFIDKVEQVQIMEGRNQDRWRFDILENLN</sequence>
<gene>
    <name evidence="2" type="ORF">PPRIM_AZ9-3.1.T0370294</name>
</gene>
<organism evidence="2 3">
    <name type="scientific">Paramecium primaurelia</name>
    <dbReference type="NCBI Taxonomy" id="5886"/>
    <lineage>
        <taxon>Eukaryota</taxon>
        <taxon>Sar</taxon>
        <taxon>Alveolata</taxon>
        <taxon>Ciliophora</taxon>
        <taxon>Intramacronucleata</taxon>
        <taxon>Oligohymenophorea</taxon>
        <taxon>Peniculida</taxon>
        <taxon>Parameciidae</taxon>
        <taxon>Paramecium</taxon>
    </lineage>
</organism>
<feature type="transmembrane region" description="Helical" evidence="1">
    <location>
        <begin position="31"/>
        <end position="53"/>
    </location>
</feature>
<keyword evidence="1" id="KW-0472">Membrane</keyword>
<proteinExistence type="predicted"/>
<keyword evidence="3" id="KW-1185">Reference proteome</keyword>
<name>A0A8S1LJQ8_PARPR</name>
<dbReference type="AlphaFoldDB" id="A0A8S1LJQ8"/>
<dbReference type="Proteomes" id="UP000688137">
    <property type="component" value="Unassembled WGS sequence"/>
</dbReference>
<evidence type="ECO:0000313" key="2">
    <source>
        <dbReference type="EMBL" id="CAD8065483.1"/>
    </source>
</evidence>
<evidence type="ECO:0000313" key="3">
    <source>
        <dbReference type="Proteomes" id="UP000688137"/>
    </source>
</evidence>
<protein>
    <submittedName>
        <fullName evidence="2">Uncharacterized protein</fullName>
    </submittedName>
</protein>
<keyword evidence="1" id="KW-0812">Transmembrane</keyword>
<comment type="caution">
    <text evidence="2">The sequence shown here is derived from an EMBL/GenBank/DDBJ whole genome shotgun (WGS) entry which is preliminary data.</text>
</comment>